<evidence type="ECO:0000313" key="4">
    <source>
        <dbReference type="Proteomes" id="UP000182840"/>
    </source>
</evidence>
<dbReference type="RefSeq" id="WP_072607857.1">
    <property type="nucleotide sequence ID" value="NZ_CP018171.1"/>
</dbReference>
<dbReference type="KEGG" id="meso:BSQ44_04615"/>
<proteinExistence type="predicted"/>
<evidence type="ECO:0000313" key="3">
    <source>
        <dbReference type="EMBL" id="APH74401.1"/>
    </source>
</evidence>
<keyword evidence="2" id="KW-0732">Signal</keyword>
<keyword evidence="4" id="KW-1185">Reference proteome</keyword>
<sequence length="110" mass="11169">MDRFQKTLAVSILLSFASLTPAASQDNGLSGTAEGDPCVAEPEELGGGNDAKVSNDTLSLTEQLDRCGGVIEPPAVGDRELVEPAPETGATPIIPPSALPEQQPAEGDAG</sequence>
<dbReference type="AlphaFoldDB" id="A0A1L3SYF8"/>
<dbReference type="EMBL" id="CP018171">
    <property type="protein sequence ID" value="APH74401.1"/>
    <property type="molecule type" value="Genomic_DNA"/>
</dbReference>
<feature type="region of interest" description="Disordered" evidence="1">
    <location>
        <begin position="21"/>
        <end position="110"/>
    </location>
</feature>
<evidence type="ECO:0008006" key="5">
    <source>
        <dbReference type="Google" id="ProtNLM"/>
    </source>
</evidence>
<feature type="compositionally biased region" description="Polar residues" evidence="1">
    <location>
        <begin position="52"/>
        <end position="62"/>
    </location>
</feature>
<feature type="signal peptide" evidence="2">
    <location>
        <begin position="1"/>
        <end position="22"/>
    </location>
</feature>
<dbReference type="STRING" id="1670800.BSQ44_04615"/>
<organism evidence="3 4">
    <name type="scientific">Aquibium oceanicum</name>
    <dbReference type="NCBI Taxonomy" id="1670800"/>
    <lineage>
        <taxon>Bacteria</taxon>
        <taxon>Pseudomonadati</taxon>
        <taxon>Pseudomonadota</taxon>
        <taxon>Alphaproteobacteria</taxon>
        <taxon>Hyphomicrobiales</taxon>
        <taxon>Phyllobacteriaceae</taxon>
        <taxon>Aquibium</taxon>
    </lineage>
</organism>
<gene>
    <name evidence="3" type="ORF">BSQ44_04615</name>
</gene>
<dbReference type="OrthoDB" id="8400919at2"/>
<dbReference type="Proteomes" id="UP000182840">
    <property type="component" value="Chromosome"/>
</dbReference>
<evidence type="ECO:0000256" key="2">
    <source>
        <dbReference type="SAM" id="SignalP"/>
    </source>
</evidence>
<protein>
    <recommendedName>
        <fullName evidence="5">Secreted protein</fullName>
    </recommendedName>
</protein>
<reference evidence="4" key="1">
    <citation type="submission" date="2016-11" db="EMBL/GenBank/DDBJ databases">
        <title>Mesorhizobium oceanicum sp. nov., isolated from deep seawater in South China Sea.</title>
        <authorList>
            <person name="Fu G.-Y."/>
        </authorList>
    </citation>
    <scope>NUCLEOTIDE SEQUENCE [LARGE SCALE GENOMIC DNA]</scope>
    <source>
        <strain evidence="4">B7</strain>
    </source>
</reference>
<accession>A0A1L3SYF8</accession>
<feature type="chain" id="PRO_5011956162" description="Secreted protein" evidence="2">
    <location>
        <begin position="23"/>
        <end position="110"/>
    </location>
</feature>
<evidence type="ECO:0000256" key="1">
    <source>
        <dbReference type="SAM" id="MobiDB-lite"/>
    </source>
</evidence>
<name>A0A1L3SYF8_9HYPH</name>
<feature type="compositionally biased region" description="Polar residues" evidence="1">
    <location>
        <begin position="21"/>
        <end position="30"/>
    </location>
</feature>